<dbReference type="SUPFAM" id="SSF48726">
    <property type="entry name" value="Immunoglobulin"/>
    <property type="match status" value="1"/>
</dbReference>
<gene>
    <name evidence="5" type="ORF">ANANG_G00129910</name>
</gene>
<dbReference type="Pfam" id="PF00129">
    <property type="entry name" value="MHC_I"/>
    <property type="match status" value="1"/>
</dbReference>
<dbReference type="Pfam" id="PF07654">
    <property type="entry name" value="C1-set"/>
    <property type="match status" value="1"/>
</dbReference>
<dbReference type="GO" id="GO:0009897">
    <property type="term" value="C:external side of plasma membrane"/>
    <property type="evidence" value="ECO:0007669"/>
    <property type="project" value="TreeGrafter"/>
</dbReference>
<dbReference type="InterPro" id="IPR013783">
    <property type="entry name" value="Ig-like_fold"/>
</dbReference>
<keyword evidence="2" id="KW-0812">Transmembrane</keyword>
<name>A0A9D3MF12_ANGAN</name>
<dbReference type="InterPro" id="IPR011162">
    <property type="entry name" value="MHC_I/II-like_Ag-recog"/>
</dbReference>
<dbReference type="GO" id="GO:0006955">
    <property type="term" value="P:immune response"/>
    <property type="evidence" value="ECO:0007669"/>
    <property type="project" value="TreeGrafter"/>
</dbReference>
<proteinExistence type="predicted"/>
<dbReference type="AlphaFoldDB" id="A0A9D3MF12"/>
<evidence type="ECO:0000313" key="6">
    <source>
        <dbReference type="Proteomes" id="UP001044222"/>
    </source>
</evidence>
<organism evidence="5 6">
    <name type="scientific">Anguilla anguilla</name>
    <name type="common">European freshwater eel</name>
    <name type="synonym">Muraena anguilla</name>
    <dbReference type="NCBI Taxonomy" id="7936"/>
    <lineage>
        <taxon>Eukaryota</taxon>
        <taxon>Metazoa</taxon>
        <taxon>Chordata</taxon>
        <taxon>Craniata</taxon>
        <taxon>Vertebrata</taxon>
        <taxon>Euteleostomi</taxon>
        <taxon>Actinopterygii</taxon>
        <taxon>Neopterygii</taxon>
        <taxon>Teleostei</taxon>
        <taxon>Anguilliformes</taxon>
        <taxon>Anguillidae</taxon>
        <taxon>Anguilla</taxon>
    </lineage>
</organism>
<reference evidence="5" key="1">
    <citation type="submission" date="2021-01" db="EMBL/GenBank/DDBJ databases">
        <title>A chromosome-scale assembly of European eel, Anguilla anguilla.</title>
        <authorList>
            <person name="Henkel C."/>
            <person name="Jong-Raadsen S.A."/>
            <person name="Dufour S."/>
            <person name="Weltzien F.-A."/>
            <person name="Palstra A.P."/>
            <person name="Pelster B."/>
            <person name="Spaink H.P."/>
            <person name="Van Den Thillart G.E."/>
            <person name="Jansen H."/>
            <person name="Zahm M."/>
            <person name="Klopp C."/>
            <person name="Cedric C."/>
            <person name="Louis A."/>
            <person name="Berthelot C."/>
            <person name="Parey E."/>
            <person name="Roest Crollius H."/>
            <person name="Montfort J."/>
            <person name="Robinson-Rechavi M."/>
            <person name="Bucao C."/>
            <person name="Bouchez O."/>
            <person name="Gislard M."/>
            <person name="Lluch J."/>
            <person name="Milhes M."/>
            <person name="Lampietro C."/>
            <person name="Lopez Roques C."/>
            <person name="Donnadieu C."/>
            <person name="Braasch I."/>
            <person name="Desvignes T."/>
            <person name="Postlethwait J."/>
            <person name="Bobe J."/>
            <person name="Guiguen Y."/>
            <person name="Dirks R."/>
        </authorList>
    </citation>
    <scope>NUCLEOTIDE SEQUENCE</scope>
    <source>
        <strain evidence="5">Tag_6206</strain>
        <tissue evidence="5">Liver</tissue>
    </source>
</reference>
<keyword evidence="2" id="KW-1133">Transmembrane helix</keyword>
<dbReference type="Gene3D" id="3.30.500.10">
    <property type="entry name" value="MHC class I-like antigen recognition-like"/>
    <property type="match status" value="1"/>
</dbReference>
<evidence type="ECO:0000256" key="2">
    <source>
        <dbReference type="SAM" id="Phobius"/>
    </source>
</evidence>
<accession>A0A9D3MF12</accession>
<evidence type="ECO:0000259" key="4">
    <source>
        <dbReference type="SMART" id="SM00407"/>
    </source>
</evidence>
<dbReference type="SMART" id="SM00407">
    <property type="entry name" value="IGc1"/>
    <property type="match status" value="1"/>
</dbReference>
<dbReference type="InterPro" id="IPR037055">
    <property type="entry name" value="MHC_I-like_Ag-recog_sf"/>
</dbReference>
<feature type="domain" description="Immunoglobulin C1-set" evidence="4">
    <location>
        <begin position="216"/>
        <end position="289"/>
    </location>
</feature>
<dbReference type="PANTHER" id="PTHR16675:SF193">
    <property type="entry name" value="LOC571647 PROTEIN-RELATED"/>
    <property type="match status" value="1"/>
</dbReference>
<dbReference type="InterPro" id="IPR011161">
    <property type="entry name" value="MHC_I-like_Ag-recog"/>
</dbReference>
<feature type="signal peptide" evidence="3">
    <location>
        <begin position="1"/>
        <end position="19"/>
    </location>
</feature>
<sequence length="350" mass="39972">MFSIYGILLFSDIVWRTVSVPHSLLGTYTAVNTDEFTCVLWLDGEAVDSYSSIGPASVPRRNWMREGRGRSLWKSVKRLNMEHWNRGRTDILKNDTGLNMSGAAVLQGRFGCEIERNPDSGVRLMRAFAQYGWNGEDFLSLNLSRRQWEASAGSAVPIERKWNRDEFITTVETMSYIDYICVRHLSDSLSFEAKESQETAQPTAAVLAKRSWDPGKVILTCLVSGFHCNNTTVEVYRDDDIITEEDGLLSSGIRPNGDGTCQLRKSLDISNSIEASYSCEVQFRSLKQLVKWDGKIWDQAEPKQDYDTGHYYWFLMVLLVLAIGLLFGVSIFILRRRWRKQEKFTLDLSP</sequence>
<keyword evidence="1" id="KW-0325">Glycoprotein</keyword>
<keyword evidence="2" id="KW-0472">Membrane</keyword>
<feature type="transmembrane region" description="Helical" evidence="2">
    <location>
        <begin position="311"/>
        <end position="334"/>
    </location>
</feature>
<dbReference type="InterPro" id="IPR003597">
    <property type="entry name" value="Ig_C1-set"/>
</dbReference>
<dbReference type="Gene3D" id="2.60.40.10">
    <property type="entry name" value="Immunoglobulins"/>
    <property type="match status" value="1"/>
</dbReference>
<evidence type="ECO:0000256" key="3">
    <source>
        <dbReference type="SAM" id="SignalP"/>
    </source>
</evidence>
<comment type="caution">
    <text evidence="5">The sequence shown here is derived from an EMBL/GenBank/DDBJ whole genome shotgun (WGS) entry which is preliminary data.</text>
</comment>
<protein>
    <recommendedName>
        <fullName evidence="4">Immunoglobulin C1-set domain-containing protein</fullName>
    </recommendedName>
</protein>
<dbReference type="InterPro" id="IPR036179">
    <property type="entry name" value="Ig-like_dom_sf"/>
</dbReference>
<dbReference type="PANTHER" id="PTHR16675">
    <property type="entry name" value="MHC CLASS I-RELATED"/>
    <property type="match status" value="1"/>
</dbReference>
<dbReference type="GO" id="GO:0005615">
    <property type="term" value="C:extracellular space"/>
    <property type="evidence" value="ECO:0007669"/>
    <property type="project" value="TreeGrafter"/>
</dbReference>
<evidence type="ECO:0000313" key="5">
    <source>
        <dbReference type="EMBL" id="KAG5847786.1"/>
    </source>
</evidence>
<dbReference type="SUPFAM" id="SSF54452">
    <property type="entry name" value="MHC antigen-recognition domain"/>
    <property type="match status" value="1"/>
</dbReference>
<feature type="chain" id="PRO_5038615478" description="Immunoglobulin C1-set domain-containing protein" evidence="3">
    <location>
        <begin position="20"/>
        <end position="350"/>
    </location>
</feature>
<dbReference type="Proteomes" id="UP001044222">
    <property type="component" value="Chromosome 6"/>
</dbReference>
<keyword evidence="6" id="KW-1185">Reference proteome</keyword>
<evidence type="ECO:0000256" key="1">
    <source>
        <dbReference type="ARBA" id="ARBA00023180"/>
    </source>
</evidence>
<keyword evidence="3" id="KW-0732">Signal</keyword>
<dbReference type="InterPro" id="IPR050208">
    <property type="entry name" value="MHC_class-I_related"/>
</dbReference>
<dbReference type="EMBL" id="JAFIRN010000006">
    <property type="protein sequence ID" value="KAG5847786.1"/>
    <property type="molecule type" value="Genomic_DNA"/>
</dbReference>